<dbReference type="Proteomes" id="UP000191135">
    <property type="component" value="Chromosome"/>
</dbReference>
<evidence type="ECO:0000313" key="2">
    <source>
        <dbReference type="EMBL" id="AQZ49795.1"/>
    </source>
</evidence>
<dbReference type="AlphaFoldDB" id="A0A1U9YWH6"/>
<dbReference type="KEGG" id="mmed:Mame_00412"/>
<reference evidence="2 3" key="1">
    <citation type="submission" date="2017-03" db="EMBL/GenBank/DDBJ databases">
        <title>Foreign affairs: Plasmid Transfer between Roseobacters and Rhizobia.</title>
        <authorList>
            <person name="Bartling P."/>
            <person name="Bunk B."/>
            <person name="Overmann J."/>
            <person name="Brinkmann H."/>
            <person name="Petersen J."/>
        </authorList>
    </citation>
    <scope>NUCLEOTIDE SEQUENCE [LARGE SCALE GENOMIC DNA]</scope>
    <source>
        <strain evidence="2 3">MACL11</strain>
    </source>
</reference>
<evidence type="ECO:0000259" key="1">
    <source>
        <dbReference type="Pfam" id="PF07883"/>
    </source>
</evidence>
<dbReference type="OrthoDB" id="9814939at2"/>
<feature type="domain" description="Cupin type-2" evidence="1">
    <location>
        <begin position="170"/>
        <end position="236"/>
    </location>
</feature>
<dbReference type="GO" id="GO:0071522">
    <property type="term" value="F:ureidoglycine aminohydrolase activity"/>
    <property type="evidence" value="ECO:0007669"/>
    <property type="project" value="InterPro"/>
</dbReference>
<dbReference type="EMBL" id="CP020330">
    <property type="protein sequence ID" value="AQZ49795.1"/>
    <property type="molecule type" value="Genomic_DNA"/>
</dbReference>
<proteinExistence type="predicted"/>
<dbReference type="Pfam" id="PF07883">
    <property type="entry name" value="Cupin_2"/>
    <property type="match status" value="1"/>
</dbReference>
<dbReference type="STRING" id="1122214.Mame_00412"/>
<dbReference type="InterPro" id="IPR013096">
    <property type="entry name" value="Cupin_2"/>
</dbReference>
<accession>A0A1U9YWH6</accession>
<organism evidence="2 3">
    <name type="scientific">Martelella mediterranea DSM 17316</name>
    <dbReference type="NCBI Taxonomy" id="1122214"/>
    <lineage>
        <taxon>Bacteria</taxon>
        <taxon>Pseudomonadati</taxon>
        <taxon>Pseudomonadota</taxon>
        <taxon>Alphaproteobacteria</taxon>
        <taxon>Hyphomicrobiales</taxon>
        <taxon>Aurantimonadaceae</taxon>
        <taxon>Martelella</taxon>
    </lineage>
</organism>
<dbReference type="Gene3D" id="2.60.120.10">
    <property type="entry name" value="Jelly Rolls"/>
    <property type="match status" value="1"/>
</dbReference>
<dbReference type="eggNOG" id="COG3257">
    <property type="taxonomic scope" value="Bacteria"/>
</dbReference>
<protein>
    <submittedName>
        <fullName evidence="2">Putative allantoin catabolism protein</fullName>
    </submittedName>
</protein>
<gene>
    <name evidence="2" type="ORF">Mame_00412</name>
</gene>
<sequence>MRSSLGETRSRIKRSHALVCADSHEIIGLPHWPDTDVVSYVTPGLGAGFSLFRIVARRDTLVAPPPHGGIRFVLIRSGEVRVTDGTETRLLRPDDYAYLPSSAPFTLGLSADAEILCLEHAYKPLSGCEPPGAFFGAIPAVDPVPLKGNEQLHVQKLLPEAPGFDMEVNVMTFAPGGSLPYVETHFMEHGLVMLDGGGIYRLDDSWYPVAQGDVIWMAPFCPQWFGALGREDARYLIYKNWNRDPLA</sequence>
<dbReference type="NCBIfam" id="TIGR03214">
    <property type="entry name" value="ura-cupin"/>
    <property type="match status" value="1"/>
</dbReference>
<dbReference type="PANTHER" id="PTHR34571">
    <property type="entry name" value="(S)-UREIDOGLYCINE AMINOHYDROLASE"/>
    <property type="match status" value="1"/>
</dbReference>
<keyword evidence="3" id="KW-1185">Reference proteome</keyword>
<dbReference type="PANTHER" id="PTHR34571:SF1">
    <property type="entry name" value="(S)-UREIDOGLYCINE AMINOHYDROLASE"/>
    <property type="match status" value="1"/>
</dbReference>
<dbReference type="InterPro" id="IPR017627">
    <property type="entry name" value="UGHY"/>
</dbReference>
<dbReference type="InterPro" id="IPR044697">
    <property type="entry name" value="UGlyAH_cupin_C"/>
</dbReference>
<dbReference type="InterPro" id="IPR014710">
    <property type="entry name" value="RmlC-like_jellyroll"/>
</dbReference>
<dbReference type="SUPFAM" id="SSF51182">
    <property type="entry name" value="RmlC-like cupins"/>
    <property type="match status" value="1"/>
</dbReference>
<dbReference type="CDD" id="cd02212">
    <property type="entry name" value="cupin_UGlyAH_C"/>
    <property type="match status" value="1"/>
</dbReference>
<evidence type="ECO:0000313" key="3">
    <source>
        <dbReference type="Proteomes" id="UP000191135"/>
    </source>
</evidence>
<dbReference type="RefSeq" id="WP_018064592.1">
    <property type="nucleotide sequence ID" value="NZ_AQWH01000008.1"/>
</dbReference>
<name>A0A1U9YWH6_9HYPH</name>
<dbReference type="InterPro" id="IPR011051">
    <property type="entry name" value="RmlC_Cupin_sf"/>
</dbReference>